<feature type="domain" description="Ig-like" evidence="3">
    <location>
        <begin position="27"/>
        <end position="116"/>
    </location>
</feature>
<dbReference type="InterPro" id="IPR013106">
    <property type="entry name" value="Ig_V-set"/>
</dbReference>
<reference evidence="4" key="1">
    <citation type="submission" date="2025-08" db="UniProtKB">
        <authorList>
            <consortium name="Ensembl"/>
        </authorList>
    </citation>
    <scope>IDENTIFICATION</scope>
</reference>
<dbReference type="InterPro" id="IPR007110">
    <property type="entry name" value="Ig-like_dom"/>
</dbReference>
<dbReference type="SMART" id="SM00406">
    <property type="entry name" value="IGv"/>
    <property type="match status" value="1"/>
</dbReference>
<dbReference type="InterPro" id="IPR003599">
    <property type="entry name" value="Ig_sub"/>
</dbReference>
<dbReference type="Pfam" id="PF07686">
    <property type="entry name" value="V-set"/>
    <property type="match status" value="1"/>
</dbReference>
<dbReference type="PANTHER" id="PTHR15343:SF0">
    <property type="entry name" value="T-CELL ANTIGEN CD7"/>
    <property type="match status" value="1"/>
</dbReference>
<dbReference type="AlphaFoldDB" id="A0A8D2D5P2"/>
<organism evidence="4 5">
    <name type="scientific">Sciurus vulgaris</name>
    <name type="common">Eurasian red squirrel</name>
    <dbReference type="NCBI Taxonomy" id="55149"/>
    <lineage>
        <taxon>Eukaryota</taxon>
        <taxon>Metazoa</taxon>
        <taxon>Chordata</taxon>
        <taxon>Craniata</taxon>
        <taxon>Vertebrata</taxon>
        <taxon>Euteleostomi</taxon>
        <taxon>Mammalia</taxon>
        <taxon>Eutheria</taxon>
        <taxon>Euarchontoglires</taxon>
        <taxon>Glires</taxon>
        <taxon>Rodentia</taxon>
        <taxon>Sciuromorpha</taxon>
        <taxon>Sciuridae</taxon>
        <taxon>Sciurinae</taxon>
        <taxon>Sciurini</taxon>
        <taxon>Sciurus</taxon>
    </lineage>
</organism>
<evidence type="ECO:0000259" key="3">
    <source>
        <dbReference type="PROSITE" id="PS50835"/>
    </source>
</evidence>
<accession>A0A8D2D5P2</accession>
<dbReference type="PANTHER" id="PTHR15343">
    <property type="entry name" value="CD7"/>
    <property type="match status" value="1"/>
</dbReference>
<feature type="signal peptide" evidence="2">
    <location>
        <begin position="1"/>
        <end position="25"/>
    </location>
</feature>
<dbReference type="GO" id="GO:0016020">
    <property type="term" value="C:membrane"/>
    <property type="evidence" value="ECO:0007669"/>
    <property type="project" value="InterPro"/>
</dbReference>
<keyword evidence="5" id="KW-1185">Reference proteome</keyword>
<sequence length="246" mass="26193">MLAGWGLGSMALLLLLASALSGTLAAPEVQQCPRYTALPEGASVSITCCTSGPLQGIYLRRSWPQTTNVIYYEDNETSTVDQQFQGRVHLSGTQDNLTITMHRLQRADSGTYTCEAVLDSHVLGPGTMLMVTGREHAPSGPAGLASSSPLHSLQQPPGSSLFFFPEKPSQVVHRCQELLPTSLALRVALAMGCFLVGLGLGVLCTLRRTQVSVSGGSCQVQVGVCLASSQVWRSHCYQKASPGCER</sequence>
<dbReference type="Gene3D" id="2.60.40.10">
    <property type="entry name" value="Immunoglobulins"/>
    <property type="match status" value="1"/>
</dbReference>
<keyword evidence="1" id="KW-0812">Transmembrane</keyword>
<dbReference type="GO" id="GO:0002250">
    <property type="term" value="P:adaptive immune response"/>
    <property type="evidence" value="ECO:0007669"/>
    <property type="project" value="InterPro"/>
</dbReference>
<feature type="transmembrane region" description="Helical" evidence="1">
    <location>
        <begin position="183"/>
        <end position="206"/>
    </location>
</feature>
<dbReference type="GeneTree" id="ENSGT00390000013965"/>
<feature type="chain" id="PRO_5034548966" description="Ig-like domain-containing protein" evidence="2">
    <location>
        <begin position="26"/>
        <end position="246"/>
    </location>
</feature>
<dbReference type="GO" id="GO:0038023">
    <property type="term" value="F:signaling receptor activity"/>
    <property type="evidence" value="ECO:0007669"/>
    <property type="project" value="InterPro"/>
</dbReference>
<keyword evidence="1" id="KW-0472">Membrane</keyword>
<keyword evidence="2" id="KW-0732">Signal</keyword>
<keyword evidence="1" id="KW-1133">Transmembrane helix</keyword>
<dbReference type="SUPFAM" id="SSF48726">
    <property type="entry name" value="Immunoglobulin"/>
    <property type="match status" value="1"/>
</dbReference>
<dbReference type="Proteomes" id="UP000694564">
    <property type="component" value="Chromosome 3"/>
</dbReference>
<evidence type="ECO:0000313" key="4">
    <source>
        <dbReference type="Ensembl" id="ENSSVLP00005019511.1"/>
    </source>
</evidence>
<proteinExistence type="predicted"/>
<evidence type="ECO:0000256" key="1">
    <source>
        <dbReference type="SAM" id="Phobius"/>
    </source>
</evidence>
<evidence type="ECO:0000313" key="5">
    <source>
        <dbReference type="Proteomes" id="UP000694564"/>
    </source>
</evidence>
<dbReference type="Ensembl" id="ENSSVLT00005021748.1">
    <property type="protein sequence ID" value="ENSSVLP00005019511.1"/>
    <property type="gene ID" value="ENSSVLG00005015524.1"/>
</dbReference>
<dbReference type="InterPro" id="IPR036179">
    <property type="entry name" value="Ig-like_dom_sf"/>
</dbReference>
<evidence type="ECO:0000256" key="2">
    <source>
        <dbReference type="SAM" id="SignalP"/>
    </source>
</evidence>
<name>A0A8D2D5P2_SCIVU</name>
<dbReference type="PROSITE" id="PS50835">
    <property type="entry name" value="IG_LIKE"/>
    <property type="match status" value="1"/>
</dbReference>
<dbReference type="InterPro" id="IPR013783">
    <property type="entry name" value="Ig-like_fold"/>
</dbReference>
<dbReference type="InterPro" id="IPR039090">
    <property type="entry name" value="CD7"/>
</dbReference>
<dbReference type="SMART" id="SM00409">
    <property type="entry name" value="IG"/>
    <property type="match status" value="1"/>
</dbReference>
<reference evidence="4" key="2">
    <citation type="submission" date="2025-09" db="UniProtKB">
        <authorList>
            <consortium name="Ensembl"/>
        </authorList>
    </citation>
    <scope>IDENTIFICATION</scope>
</reference>
<protein>
    <recommendedName>
        <fullName evidence="3">Ig-like domain-containing protein</fullName>
    </recommendedName>
</protein>